<accession>A0ABP8R9E1</accession>
<comment type="caution">
    <text evidence="3">The sequence shown here is derived from an EMBL/GenBank/DDBJ whole genome shotgun (WGS) entry which is preliminary data.</text>
</comment>
<keyword evidence="4" id="KW-1185">Reference proteome</keyword>
<keyword evidence="2" id="KW-0732">Signal</keyword>
<dbReference type="Proteomes" id="UP001500394">
    <property type="component" value="Unassembled WGS sequence"/>
</dbReference>
<organism evidence="3 4">
    <name type="scientific">Sphingobacterium thermophilum</name>
    <dbReference type="NCBI Taxonomy" id="768534"/>
    <lineage>
        <taxon>Bacteria</taxon>
        <taxon>Pseudomonadati</taxon>
        <taxon>Bacteroidota</taxon>
        <taxon>Sphingobacteriia</taxon>
        <taxon>Sphingobacteriales</taxon>
        <taxon>Sphingobacteriaceae</taxon>
        <taxon>Sphingobacterium</taxon>
    </lineage>
</organism>
<feature type="region of interest" description="Disordered" evidence="1">
    <location>
        <begin position="105"/>
        <end position="130"/>
    </location>
</feature>
<dbReference type="EMBL" id="BAABGR010000044">
    <property type="protein sequence ID" value="GAA4521150.1"/>
    <property type="molecule type" value="Genomic_DNA"/>
</dbReference>
<protein>
    <recommendedName>
        <fullName evidence="5">P pilus assembly/Cpx signaling pathway, periplasmic inhibitor/zinc-resistance associated protein</fullName>
    </recommendedName>
</protein>
<gene>
    <name evidence="3" type="ORF">GCM10023173_26180</name>
</gene>
<evidence type="ECO:0000313" key="3">
    <source>
        <dbReference type="EMBL" id="GAA4521150.1"/>
    </source>
</evidence>
<evidence type="ECO:0000313" key="4">
    <source>
        <dbReference type="Proteomes" id="UP001500394"/>
    </source>
</evidence>
<sequence length="130" mass="15373">MKNLLASVLILFATITISHAQDRGRMQQRNPEDMAKMQTERLTKELNLSQSQQDSIYKYVLATATEQRKVFQENNNDRQAAMKAMQELRQKQDLKIKSFLNEEQTKKYEEIQKQRMQQRPNRGEGRRGNN</sequence>
<feature type="chain" id="PRO_5046027440" description="P pilus assembly/Cpx signaling pathway, periplasmic inhibitor/zinc-resistance associated protein" evidence="2">
    <location>
        <begin position="21"/>
        <end position="130"/>
    </location>
</feature>
<feature type="compositionally biased region" description="Basic and acidic residues" evidence="1">
    <location>
        <begin position="121"/>
        <end position="130"/>
    </location>
</feature>
<evidence type="ECO:0000256" key="1">
    <source>
        <dbReference type="SAM" id="MobiDB-lite"/>
    </source>
</evidence>
<evidence type="ECO:0008006" key="5">
    <source>
        <dbReference type="Google" id="ProtNLM"/>
    </source>
</evidence>
<dbReference type="RefSeq" id="WP_345069186.1">
    <property type="nucleotide sequence ID" value="NZ_BAABGR010000044.1"/>
</dbReference>
<proteinExistence type="predicted"/>
<reference evidence="4" key="1">
    <citation type="journal article" date="2019" name="Int. J. Syst. Evol. Microbiol.">
        <title>The Global Catalogue of Microorganisms (GCM) 10K type strain sequencing project: providing services to taxonomists for standard genome sequencing and annotation.</title>
        <authorList>
            <consortium name="The Broad Institute Genomics Platform"/>
            <consortium name="The Broad Institute Genome Sequencing Center for Infectious Disease"/>
            <person name="Wu L."/>
            <person name="Ma J."/>
        </authorList>
    </citation>
    <scope>NUCLEOTIDE SEQUENCE [LARGE SCALE GENOMIC DNA]</scope>
    <source>
        <strain evidence="4">JCM 17858</strain>
    </source>
</reference>
<feature type="signal peptide" evidence="2">
    <location>
        <begin position="1"/>
        <end position="20"/>
    </location>
</feature>
<evidence type="ECO:0000256" key="2">
    <source>
        <dbReference type="SAM" id="SignalP"/>
    </source>
</evidence>
<name>A0ABP8R9E1_9SPHI</name>